<sequence length="1349" mass="148148">MQGSMTHKDISGMFTNAAPSPSGPLSPRAGSALSPGGPYTVDIRMQLSVSDTKFSGSSTNVDVLATLGGSSEATALNKSQSVGSSLQNQNLSQLLRSAPGYGASSADQQHGATSNFTKSVGMESETLAMLQRQQHAATSNFPKLVEMESKTLDMLQRQQQQQQASIHQHQEYEHQGNNSVEGLIYDISAETSSGCRRRRIRDWSSDFQERCSQVNLEDWASPRSTDGEEHISLHMHDQWNTTKNHELATALQDCAPTTIRSKKAKVLKLQHHPREDPRCIVMSSPVSASQDKCRTNSGTTWEIHLQQWNGMQRSSKLGAVATGKHAEAGSASPEGHGSISLGAPHVLVDLDDEKKLTEIHSEEARIKSSVSMTRSSEDNMKSLQETHRNIDLHHPNPCRVAGAGISFEMGSNTFLSNGMTKSYETRELPNQLCSGNGYVGGSAFTGMEAWPQGGGGANDYLLHTSAAHIAHLLDFQIQENQRHLKQGILNYLPDDYMSGSRLADTVDYETGLRTGSSGVNLQKNGSSLCYSDLSMLPGQEFAAANDTLLDSRCSSDEHLEARAAYEMARTEQHQAGLLSKSGFKRSSKGGPRRPNIIKGQWSPEEDRYLVGLVEMHGQQRWSLIATQLPGRIGKQCRERWHNHLRPDIKRDGWNTEEEEALVSAHNKLGNRWADIAKMIPGRTENAIKNHWNATMRRKDMRRKHRRVTDGSSDSLEVVPRCTILRDYQQKVVAQRGGRKGKVLKSLATIDNESRFNEGNRNDTQSRTSELGSPHLTCDSPSGWMSNETEKLSLPARFLEMSTTEPDHTIVDMKIRASDSQKECDRSRTTTHHAKGLAQDNPFSLARSVGFEASSANPTKSLVSIWGQGAGSYSRPPVTFWGGEQWEGAGSEVFYTEPAASDRVENDDAAVWVTQINVPDFDVTPRFSDAAPVYQSSDIRNLKVTDQTMTFQLGTLDQIVNGSSRSTSSPPPLLPDSLDVEAASSQSTQILQQGKSTFTNKDLSTQAYLPLNATCSTLQGSDHFQTSVVLEKHVDNASGAAESVVNFERTGIQNAGDNVLTLPERIGNYAHEIIRSTSTHPDNILTAASNICKPMMVVGLSNNRTINIPNHQLPVNSFENTHASHVPRLPIFFGNLSHDTFSFHHQQAVNRVTGSPDHDISDITSMLLPRVLISSMTDDITSVTSGSTSFSNSDSLSRRYWNQSPQSSPKRGPSDLDLVELVAKPLDQAPYLRKVKHHASSESLRVSSNVCTVPNVSENGIDIRGINFHSHGHHEAESKLIHICSKMRSQWQLGCIALAHRMGVVGAGEVYAVVAVTSQDFSQATNAVNFAVECLQSEVSAFLHQDIRRI</sequence>
<evidence type="ECO:0000256" key="1">
    <source>
        <dbReference type="ARBA" id="ARBA00022737"/>
    </source>
</evidence>
<feature type="region of interest" description="Disordered" evidence="3">
    <location>
        <begin position="1181"/>
        <end position="1213"/>
    </location>
</feature>
<dbReference type="InterPro" id="IPR017930">
    <property type="entry name" value="Myb_dom"/>
</dbReference>
<evidence type="ECO:0000256" key="2">
    <source>
        <dbReference type="ARBA" id="ARBA00023125"/>
    </source>
</evidence>
<dbReference type="PaxDb" id="3218-PP1S186_70V6.1"/>
<dbReference type="Gene3D" id="1.10.10.60">
    <property type="entry name" value="Homeodomain-like"/>
    <property type="match status" value="2"/>
</dbReference>
<evidence type="ECO:0000313" key="8">
    <source>
        <dbReference type="Proteomes" id="UP000006727"/>
    </source>
</evidence>
<feature type="compositionally biased region" description="Basic and acidic residues" evidence="3">
    <location>
        <begin position="1"/>
        <end position="10"/>
    </location>
</feature>
<dbReference type="EMBL" id="ABEU02000005">
    <property type="protein sequence ID" value="PNR53703.1"/>
    <property type="molecule type" value="Genomic_DNA"/>
</dbReference>
<dbReference type="Gene3D" id="3.90.1170.40">
    <property type="entry name" value="Molybdopterin biosynthesis MoaE subunit"/>
    <property type="match status" value="1"/>
</dbReference>
<evidence type="ECO:0000313" key="6">
    <source>
        <dbReference type="EMBL" id="PNR53703.1"/>
    </source>
</evidence>
<reference evidence="6 8" key="1">
    <citation type="journal article" date="2008" name="Science">
        <title>The Physcomitrella genome reveals evolutionary insights into the conquest of land by plants.</title>
        <authorList>
            <person name="Rensing S."/>
            <person name="Lang D."/>
            <person name="Zimmer A."/>
            <person name="Terry A."/>
            <person name="Salamov A."/>
            <person name="Shapiro H."/>
            <person name="Nishiyama T."/>
            <person name="Perroud P.-F."/>
            <person name="Lindquist E."/>
            <person name="Kamisugi Y."/>
            <person name="Tanahashi T."/>
            <person name="Sakakibara K."/>
            <person name="Fujita T."/>
            <person name="Oishi K."/>
            <person name="Shin-I T."/>
            <person name="Kuroki Y."/>
            <person name="Toyoda A."/>
            <person name="Suzuki Y."/>
            <person name="Hashimoto A."/>
            <person name="Yamaguchi K."/>
            <person name="Sugano A."/>
            <person name="Kohara Y."/>
            <person name="Fujiyama A."/>
            <person name="Anterola A."/>
            <person name="Aoki S."/>
            <person name="Ashton N."/>
            <person name="Barbazuk W.B."/>
            <person name="Barker E."/>
            <person name="Bennetzen J."/>
            <person name="Bezanilla M."/>
            <person name="Blankenship R."/>
            <person name="Cho S.H."/>
            <person name="Dutcher S."/>
            <person name="Estelle M."/>
            <person name="Fawcett J.A."/>
            <person name="Gundlach H."/>
            <person name="Hanada K."/>
            <person name="Heyl A."/>
            <person name="Hicks K.A."/>
            <person name="Hugh J."/>
            <person name="Lohr M."/>
            <person name="Mayer K."/>
            <person name="Melkozernov A."/>
            <person name="Murata T."/>
            <person name="Nelson D."/>
            <person name="Pils B."/>
            <person name="Prigge M."/>
            <person name="Reiss B."/>
            <person name="Renner T."/>
            <person name="Rombauts S."/>
            <person name="Rushton P."/>
            <person name="Sanderfoot A."/>
            <person name="Schween G."/>
            <person name="Shiu S.-H."/>
            <person name="Stueber K."/>
            <person name="Theodoulou F.L."/>
            <person name="Tu H."/>
            <person name="Van de Peer Y."/>
            <person name="Verrier P.J."/>
            <person name="Waters E."/>
            <person name="Wood A."/>
            <person name="Yang L."/>
            <person name="Cove D."/>
            <person name="Cuming A."/>
            <person name="Hasebe M."/>
            <person name="Lucas S."/>
            <person name="Mishler D.B."/>
            <person name="Reski R."/>
            <person name="Grigoriev I."/>
            <person name="Quatrano R.S."/>
            <person name="Boore J.L."/>
        </authorList>
    </citation>
    <scope>NUCLEOTIDE SEQUENCE [LARGE SCALE GENOMIC DNA]</scope>
    <source>
        <strain evidence="7 8">cv. Gransden 2004</strain>
    </source>
</reference>
<feature type="domain" description="Myb-like" evidence="4">
    <location>
        <begin position="645"/>
        <end position="695"/>
    </location>
</feature>
<dbReference type="PANTHER" id="PTHR45614">
    <property type="entry name" value="MYB PROTEIN-RELATED"/>
    <property type="match status" value="1"/>
</dbReference>
<evidence type="ECO:0000259" key="4">
    <source>
        <dbReference type="PROSITE" id="PS50090"/>
    </source>
</evidence>
<feature type="domain" description="Myb-like" evidence="4">
    <location>
        <begin position="593"/>
        <end position="644"/>
    </location>
</feature>
<dbReference type="SUPFAM" id="SSF54690">
    <property type="entry name" value="Molybdopterin synthase subunit MoaE"/>
    <property type="match status" value="1"/>
</dbReference>
<dbReference type="GO" id="GO:0005634">
    <property type="term" value="C:nucleus"/>
    <property type="evidence" value="ECO:0000318"/>
    <property type="project" value="GO_Central"/>
</dbReference>
<dbReference type="Pfam" id="PF13921">
    <property type="entry name" value="Myb_DNA-bind_6"/>
    <property type="match status" value="1"/>
</dbReference>
<protein>
    <submittedName>
        <fullName evidence="6 7">Uncharacterized protein</fullName>
    </submittedName>
</protein>
<dbReference type="GO" id="GO:0000978">
    <property type="term" value="F:RNA polymerase II cis-regulatory region sequence-specific DNA binding"/>
    <property type="evidence" value="ECO:0000318"/>
    <property type="project" value="GO_Central"/>
</dbReference>
<evidence type="ECO:0000313" key="7">
    <source>
        <dbReference type="EnsemblPlants" id="Pp3c5_7650V3.1"/>
    </source>
</evidence>
<dbReference type="InterPro" id="IPR001005">
    <property type="entry name" value="SANT/Myb"/>
</dbReference>
<evidence type="ECO:0000256" key="3">
    <source>
        <dbReference type="SAM" id="MobiDB-lite"/>
    </source>
</evidence>
<keyword evidence="2" id="KW-0238">DNA-binding</keyword>
<dbReference type="FunFam" id="1.10.10.60:FF:000010">
    <property type="entry name" value="Transcriptional activator Myb isoform A"/>
    <property type="match status" value="1"/>
</dbReference>
<feature type="domain" description="HTH myb-type" evidence="5">
    <location>
        <begin position="593"/>
        <end position="648"/>
    </location>
</feature>
<dbReference type="PANTHER" id="PTHR45614:SF218">
    <property type="entry name" value="TRANSCRIPTION FACTOR MYB119-RELATED"/>
    <property type="match status" value="1"/>
</dbReference>
<reference evidence="7" key="3">
    <citation type="submission" date="2020-12" db="UniProtKB">
        <authorList>
            <consortium name="EnsemblPlants"/>
        </authorList>
    </citation>
    <scope>IDENTIFICATION</scope>
</reference>
<dbReference type="InterPro" id="IPR036563">
    <property type="entry name" value="MoaE_sf"/>
</dbReference>
<feature type="compositionally biased region" description="Low complexity" evidence="3">
    <location>
        <begin position="1181"/>
        <end position="1194"/>
    </location>
</feature>
<organism evidence="6">
    <name type="scientific">Physcomitrium patens</name>
    <name type="common">Spreading-leaved earth moss</name>
    <name type="synonym">Physcomitrella patens</name>
    <dbReference type="NCBI Taxonomy" id="3218"/>
    <lineage>
        <taxon>Eukaryota</taxon>
        <taxon>Viridiplantae</taxon>
        <taxon>Streptophyta</taxon>
        <taxon>Embryophyta</taxon>
        <taxon>Bryophyta</taxon>
        <taxon>Bryophytina</taxon>
        <taxon>Bryopsida</taxon>
        <taxon>Funariidae</taxon>
        <taxon>Funariales</taxon>
        <taxon>Funariaceae</taxon>
        <taxon>Physcomitrium</taxon>
    </lineage>
</organism>
<feature type="compositionally biased region" description="Polar residues" evidence="3">
    <location>
        <begin position="1199"/>
        <end position="1208"/>
    </location>
</feature>
<dbReference type="Gramene" id="Pp3c5_7650V3.1">
    <property type="protein sequence ID" value="Pp3c5_7650V3.1"/>
    <property type="gene ID" value="Pp3c5_7650"/>
</dbReference>
<dbReference type="InterPro" id="IPR050560">
    <property type="entry name" value="MYB_TF"/>
</dbReference>
<feature type="region of interest" description="Disordered" evidence="3">
    <location>
        <begin position="753"/>
        <end position="786"/>
    </location>
</feature>
<dbReference type="Pfam" id="PF02391">
    <property type="entry name" value="MoaE"/>
    <property type="match status" value="1"/>
</dbReference>
<reference evidence="6 8" key="2">
    <citation type="journal article" date="2018" name="Plant J.">
        <title>The Physcomitrella patens chromosome-scale assembly reveals moss genome structure and evolution.</title>
        <authorList>
            <person name="Lang D."/>
            <person name="Ullrich K.K."/>
            <person name="Murat F."/>
            <person name="Fuchs J."/>
            <person name="Jenkins J."/>
            <person name="Haas F.B."/>
            <person name="Piednoel M."/>
            <person name="Gundlach H."/>
            <person name="Van Bel M."/>
            <person name="Meyberg R."/>
            <person name="Vives C."/>
            <person name="Morata J."/>
            <person name="Symeonidi A."/>
            <person name="Hiss M."/>
            <person name="Muchero W."/>
            <person name="Kamisugi Y."/>
            <person name="Saleh O."/>
            <person name="Blanc G."/>
            <person name="Decker E.L."/>
            <person name="van Gessel N."/>
            <person name="Grimwood J."/>
            <person name="Hayes R.D."/>
            <person name="Graham S.W."/>
            <person name="Gunter L.E."/>
            <person name="McDaniel S.F."/>
            <person name="Hoernstein S.N.W."/>
            <person name="Larsson A."/>
            <person name="Li F.W."/>
            <person name="Perroud P.F."/>
            <person name="Phillips J."/>
            <person name="Ranjan P."/>
            <person name="Rokshar D.S."/>
            <person name="Rothfels C.J."/>
            <person name="Schneider L."/>
            <person name="Shu S."/>
            <person name="Stevenson D.W."/>
            <person name="Thummler F."/>
            <person name="Tillich M."/>
            <person name="Villarreal Aguilar J.C."/>
            <person name="Widiez T."/>
            <person name="Wong G.K."/>
            <person name="Wymore A."/>
            <person name="Zhang Y."/>
            <person name="Zimmer A.D."/>
            <person name="Quatrano R.S."/>
            <person name="Mayer K.F.X."/>
            <person name="Goodstein D."/>
            <person name="Casacuberta J.M."/>
            <person name="Vandepoele K."/>
            <person name="Reski R."/>
            <person name="Cuming A.C."/>
            <person name="Tuskan G.A."/>
            <person name="Maumus F."/>
            <person name="Salse J."/>
            <person name="Schmutz J."/>
            <person name="Rensing S.A."/>
        </authorList>
    </citation>
    <scope>NUCLEOTIDE SEQUENCE [LARGE SCALE GENOMIC DNA]</scope>
    <source>
        <strain evidence="7 8">cv. Gransden 2004</strain>
    </source>
</reference>
<feature type="region of interest" description="Disordered" evidence="3">
    <location>
        <begin position="580"/>
        <end position="599"/>
    </location>
</feature>
<name>A0A2K1KIW0_PHYPA</name>
<dbReference type="InterPro" id="IPR009057">
    <property type="entry name" value="Homeodomain-like_sf"/>
</dbReference>
<dbReference type="CDD" id="cd00167">
    <property type="entry name" value="SANT"/>
    <property type="match status" value="2"/>
</dbReference>
<dbReference type="GO" id="GO:0006355">
    <property type="term" value="P:regulation of DNA-templated transcription"/>
    <property type="evidence" value="ECO:0000318"/>
    <property type="project" value="GO_Central"/>
</dbReference>
<evidence type="ECO:0000259" key="5">
    <source>
        <dbReference type="PROSITE" id="PS51294"/>
    </source>
</evidence>
<accession>A0A2K1KIW0</accession>
<dbReference type="SMART" id="SM00717">
    <property type="entry name" value="SANT"/>
    <property type="match status" value="2"/>
</dbReference>
<proteinExistence type="predicted"/>
<keyword evidence="8" id="KW-1185">Reference proteome</keyword>
<feature type="region of interest" description="Disordered" evidence="3">
    <location>
        <begin position="1"/>
        <end position="37"/>
    </location>
</feature>
<feature type="compositionally biased region" description="Basic residues" evidence="3">
    <location>
        <begin position="582"/>
        <end position="591"/>
    </location>
</feature>
<dbReference type="SUPFAM" id="SSF46689">
    <property type="entry name" value="Homeodomain-like"/>
    <property type="match status" value="1"/>
</dbReference>
<feature type="compositionally biased region" description="Polar residues" evidence="3">
    <location>
        <begin position="761"/>
        <end position="770"/>
    </location>
</feature>
<gene>
    <name evidence="7" type="primary">LOC112282891</name>
    <name evidence="6" type="ORF">PHYPA_007378</name>
</gene>
<dbReference type="InterPro" id="IPR003448">
    <property type="entry name" value="Mopterin_biosynth_MoaE"/>
</dbReference>
<dbReference type="EnsemblPlants" id="Pp3c5_7650V3.1">
    <property type="protein sequence ID" value="Pp3c5_7650V3.1"/>
    <property type="gene ID" value="Pp3c5_7650"/>
</dbReference>
<dbReference type="Proteomes" id="UP000006727">
    <property type="component" value="Chromosome 5"/>
</dbReference>
<dbReference type="GO" id="GO:0006777">
    <property type="term" value="P:Mo-molybdopterin cofactor biosynthetic process"/>
    <property type="evidence" value="ECO:0007669"/>
    <property type="project" value="InterPro"/>
</dbReference>
<dbReference type="PROSITE" id="PS51294">
    <property type="entry name" value="HTH_MYB"/>
    <property type="match status" value="2"/>
</dbReference>
<keyword evidence="1" id="KW-0677">Repeat</keyword>
<feature type="domain" description="HTH myb-type" evidence="5">
    <location>
        <begin position="649"/>
        <end position="699"/>
    </location>
</feature>
<dbReference type="GO" id="GO:0000981">
    <property type="term" value="F:DNA-binding transcription factor activity, RNA polymerase II-specific"/>
    <property type="evidence" value="ECO:0000318"/>
    <property type="project" value="GO_Central"/>
</dbReference>
<dbReference type="PROSITE" id="PS50090">
    <property type="entry name" value="MYB_LIKE"/>
    <property type="match status" value="2"/>
</dbReference>